<name>A0A9W8MS25_9AGAR</name>
<dbReference type="InterPro" id="IPR002629">
    <property type="entry name" value="Met_Synth_C/arc"/>
</dbReference>
<dbReference type="Gene3D" id="3.20.20.210">
    <property type="match status" value="1"/>
</dbReference>
<dbReference type="Pfam" id="PF01717">
    <property type="entry name" value="Meth_synt_2"/>
    <property type="match status" value="1"/>
</dbReference>
<dbReference type="GO" id="GO:0009086">
    <property type="term" value="P:methionine biosynthetic process"/>
    <property type="evidence" value="ECO:0007669"/>
    <property type="project" value="InterPro"/>
</dbReference>
<dbReference type="SUPFAM" id="SSF51726">
    <property type="entry name" value="UROD/MetE-like"/>
    <property type="match status" value="1"/>
</dbReference>
<feature type="domain" description="Cobalamin-independent methionine synthase MetE C-terminal/archaeal" evidence="1">
    <location>
        <begin position="182"/>
        <end position="395"/>
    </location>
</feature>
<protein>
    <recommendedName>
        <fullName evidence="1">Cobalamin-independent methionine synthase MetE C-terminal/archaeal domain-containing protein</fullName>
    </recommendedName>
</protein>
<comment type="caution">
    <text evidence="2">The sequence shown here is derived from an EMBL/GenBank/DDBJ whole genome shotgun (WGS) entry which is preliminary data.</text>
</comment>
<dbReference type="CDD" id="cd03311">
    <property type="entry name" value="CIMS_C_terminal_like"/>
    <property type="match status" value="1"/>
</dbReference>
<dbReference type="OrthoDB" id="7772923at2759"/>
<dbReference type="GO" id="GO:0003871">
    <property type="term" value="F:5-methyltetrahydropteroyltriglutamate-homocysteine S-methyltransferase activity"/>
    <property type="evidence" value="ECO:0007669"/>
    <property type="project" value="InterPro"/>
</dbReference>
<proteinExistence type="predicted"/>
<organism evidence="2 3">
    <name type="scientific">Agrocybe chaxingu</name>
    <dbReference type="NCBI Taxonomy" id="84603"/>
    <lineage>
        <taxon>Eukaryota</taxon>
        <taxon>Fungi</taxon>
        <taxon>Dikarya</taxon>
        <taxon>Basidiomycota</taxon>
        <taxon>Agaricomycotina</taxon>
        <taxon>Agaricomycetes</taxon>
        <taxon>Agaricomycetidae</taxon>
        <taxon>Agaricales</taxon>
        <taxon>Agaricineae</taxon>
        <taxon>Strophariaceae</taxon>
        <taxon>Agrocybe</taxon>
    </lineage>
</organism>
<accession>A0A9W8MS25</accession>
<dbReference type="InterPro" id="IPR038071">
    <property type="entry name" value="UROD/MetE-like_sf"/>
</dbReference>
<gene>
    <name evidence="2" type="ORF">NLJ89_g7107</name>
</gene>
<dbReference type="Proteomes" id="UP001148786">
    <property type="component" value="Unassembled WGS sequence"/>
</dbReference>
<dbReference type="GO" id="GO:0008270">
    <property type="term" value="F:zinc ion binding"/>
    <property type="evidence" value="ECO:0007669"/>
    <property type="project" value="InterPro"/>
</dbReference>
<reference evidence="2" key="1">
    <citation type="submission" date="2022-07" db="EMBL/GenBank/DDBJ databases">
        <title>Genome Sequence of Agrocybe chaxingu.</title>
        <authorList>
            <person name="Buettner E."/>
        </authorList>
    </citation>
    <scope>NUCLEOTIDE SEQUENCE</scope>
    <source>
        <strain evidence="2">MP-N11</strain>
    </source>
</reference>
<dbReference type="AlphaFoldDB" id="A0A9W8MS25"/>
<dbReference type="EMBL" id="JANKHO010000814">
    <property type="protein sequence ID" value="KAJ3506022.1"/>
    <property type="molecule type" value="Genomic_DNA"/>
</dbReference>
<evidence type="ECO:0000259" key="1">
    <source>
        <dbReference type="Pfam" id="PF01717"/>
    </source>
</evidence>
<evidence type="ECO:0000313" key="3">
    <source>
        <dbReference type="Proteomes" id="UP001148786"/>
    </source>
</evidence>
<dbReference type="PANTHER" id="PTHR43844:SF2">
    <property type="entry name" value="SYNTHASE, VITAMIN-B12 INDEPENDENT, PUTATIVE (AFU_ORTHOLOGUE AFUA_3G12060)-RELATED"/>
    <property type="match status" value="1"/>
</dbReference>
<evidence type="ECO:0000313" key="2">
    <source>
        <dbReference type="EMBL" id="KAJ3506022.1"/>
    </source>
</evidence>
<keyword evidence="3" id="KW-1185">Reference proteome</keyword>
<sequence>MSSASSIHLRPPFRAEHVGSLLRPNTLFEKRKEVEATNTIPHDLKAVEDEAIKHVVKLQQDVGIKTITDGELRRGYFYEGVFNNLEGIVELPNRPIATFKPYIPHIALMYAAGVQESPSAFCNGKIRRTKPFYVDEFKYLKSLVAPEDVKNIKITMCSPVWFHQRHGSDETYDLSVYKNDNDYFDDLGVAYREEIQELYNLGCRHIQIDDPTFCYFCSENMIAGMERAGVNHEALLDTYIRAINVITQERPKDLTVSVHMCRGNFKGGVHFAEGGYERIAVKLFNTLDVDVFYLEYDTKRAGDFAPLRFLPLDKTVVLGLVTTKNPQLESVEELKTRVDEAVEVLRQGSPKRSREVALNQLCISTQCGFASVWEGNPVTEEDERKKLALLVEAAKQIWSPEMC</sequence>
<dbReference type="PANTHER" id="PTHR43844">
    <property type="entry name" value="METHIONINE SYNTHASE"/>
    <property type="match status" value="1"/>
</dbReference>